<feature type="compositionally biased region" description="Polar residues" evidence="9">
    <location>
        <begin position="38"/>
        <end position="64"/>
    </location>
</feature>
<feature type="compositionally biased region" description="Low complexity" evidence="9">
    <location>
        <begin position="1718"/>
        <end position="1731"/>
    </location>
</feature>
<dbReference type="InterPro" id="IPR003347">
    <property type="entry name" value="JmjC_dom"/>
</dbReference>
<comment type="cofactor">
    <cofactor evidence="1">
        <name>Fe(2+)</name>
        <dbReference type="ChEBI" id="CHEBI:29033"/>
    </cofactor>
</comment>
<feature type="region of interest" description="Disordered" evidence="9">
    <location>
        <begin position="646"/>
        <end position="684"/>
    </location>
</feature>
<keyword evidence="12" id="KW-1185">Reference proteome</keyword>
<dbReference type="GO" id="GO:0000118">
    <property type="term" value="C:histone deacetylase complex"/>
    <property type="evidence" value="ECO:0000318"/>
    <property type="project" value="GO_Central"/>
</dbReference>
<dbReference type="PANTHER" id="PTHR12549">
    <property type="entry name" value="JMJC DOMAIN-CONTAINING HISTONE DEMETHYLATION PROTEIN"/>
    <property type="match status" value="1"/>
</dbReference>
<feature type="region of interest" description="Disordered" evidence="9">
    <location>
        <begin position="383"/>
        <end position="451"/>
    </location>
</feature>
<feature type="region of interest" description="Disordered" evidence="9">
    <location>
        <begin position="90"/>
        <end position="122"/>
    </location>
</feature>
<dbReference type="PANTHER" id="PTHR12549:SF38">
    <property type="entry name" value="JMJC DOMAIN-CONTAINING HISTONE DEMETHYLASE 2, ISOFORM A"/>
    <property type="match status" value="1"/>
</dbReference>
<feature type="compositionally biased region" description="Basic and acidic residues" evidence="9">
    <location>
        <begin position="1746"/>
        <end position="1755"/>
    </location>
</feature>
<evidence type="ECO:0000256" key="7">
    <source>
        <dbReference type="ARBA" id="ARBA00038951"/>
    </source>
</evidence>
<dbReference type="EMBL" id="AAAB01008859">
    <property type="status" value="NOT_ANNOTATED_CDS"/>
    <property type="molecule type" value="Genomic_DNA"/>
</dbReference>
<dbReference type="VEuPathDB" id="VectorBase:AGAP029129"/>
<feature type="compositionally biased region" description="Polar residues" evidence="9">
    <location>
        <begin position="94"/>
        <end position="103"/>
    </location>
</feature>
<dbReference type="GO" id="GO:0006357">
    <property type="term" value="P:regulation of transcription by RNA polymerase II"/>
    <property type="evidence" value="ECO:0000318"/>
    <property type="project" value="GO_Central"/>
</dbReference>
<dbReference type="Pfam" id="PF02373">
    <property type="entry name" value="JmjC"/>
    <property type="match status" value="1"/>
</dbReference>
<feature type="compositionally biased region" description="Low complexity" evidence="9">
    <location>
        <begin position="104"/>
        <end position="117"/>
    </location>
</feature>
<dbReference type="SMART" id="SM00558">
    <property type="entry name" value="JmjC"/>
    <property type="match status" value="1"/>
</dbReference>
<feature type="region of interest" description="Disordered" evidence="9">
    <location>
        <begin position="494"/>
        <end position="532"/>
    </location>
</feature>
<evidence type="ECO:0000259" key="10">
    <source>
        <dbReference type="PROSITE" id="PS51184"/>
    </source>
</evidence>
<keyword evidence="6" id="KW-0539">Nucleus</keyword>
<evidence type="ECO:0000256" key="8">
    <source>
        <dbReference type="ARBA" id="ARBA00047648"/>
    </source>
</evidence>
<dbReference type="GO" id="GO:0031490">
    <property type="term" value="F:chromatin DNA binding"/>
    <property type="evidence" value="ECO:0000318"/>
    <property type="project" value="GO_Central"/>
</dbReference>
<comment type="subcellular location">
    <subcellularLocation>
        <location evidence="2">Nucleus</location>
    </subcellularLocation>
</comment>
<sequence length="2255" mass="246061">MAAEDKPYMHSELQRHWDMYPNRLSSGVDGPLPAASVPSDSRSAATTPNGSGMASASASQTTGPNPAATARTYEQVYQDMLEQNFRNRIVQMDPSRSVSPKTVPSTTASEPTPSSSSSKKDEYITTVYNITPRELPAPPSPHMTPCGAILLNGIGLSDGTKRSNVVPVIIPASKPALETATQQQTQQSSAYPKQLHTLAILSTEANNGNTPIGSTNPAAILLQQQTTDHAKTQQEIYKRIQLQQKPRYDPNMMLAIIKPKVKPPAPPHVYGAPDVGPTTLQQQHPPPKQYSPRLGRTGHRILSASEKVTVEYINEPPPAHSFPMEAPSATFTQTTSTAPSVTSNLVPKGQSQIEALNLDTKHDSGSGGNLVKVVPVPAFPANTSISSPELNRTIAHDSPSTEESLRAATSSITSAASSMKQSLKESPVPAATISSTRAPLKQSATKERSLATTNQSLKECLAGTAYPGSRNLLKQPTSSINPATKEKLLASLSGIKKEPQKQSPGLTKANAKESGLATASTSSTLDSPTQAGSIAKPALKECLFGASLSSAQESINQPAVVTHPKTKASPFEASTSTQGSINQPAVVMHPKMKESLRRASLSCAPEPLKQSAVGMNLKTKEILPGGATSTSALELLQQPAVAMDTKTKESPLEASLSSAPEPPKLSTVDMNPKTKASPLQASTSTQASITQLAVVMHPKMKESLLGASLPSTQESINQPAVVMLPKTKESPLGATSTSALELLKQPAVGMDRKTKESPLGASLSSAQESIIKPAVVMHPKMKESLLGASLPSTQESINQPAVVMLPKTKESPLGATSISALELLKQPAVGMDRKTKESPLGASLSSALESIAQPAVVMHPKTRASPLEASTSTQESITQSAVEMHPKMKECLLGASLPSAQESINQPAVVMLPKKKASPLGATSSSAPEPLKQSAVGMNPKTKEILPGGAALTSAPKHLKPFAVGMNPKTKEILPGGATLTSATGLLMQSAVYMNPKTKEILPGGATLTSATGPLIQPTIAMNPKTKESLLATTSTTSSPRESLNQPNAIVIKPKKKECLPASVATTTKEQLKPAGFLNPTTKERLQATLTTTAQESLNQLATVTRPGTAANDTKKRVQKVSAVPSAFNANPALWEQLQKYNLQHLLAQVMLQTNKAAAGVQTQTNQPPERIQPSSAHTVVPSAANSTPVAMATQSYHPAKTITPAQSPATYDHLQRPFIASSPSTMTKLEYEQLLYQKIQAMKRKNPPKDTDPNKRRRSNPRPKRPTEAFLQNGPCYKVASRLPRCRECGRSAAVRSRNASIIFCRFIAFRKLKYNDSGQLEVYGFADPIWDAKEADTSLWSSNLQKVPADLSVEKSKFLLGQVGYKFCELFHQEKEAYYEHMAEDKTIAWKQAVQGVREMCDVCQTTLFNHHWVCSTCGFVVCIDCYKCRKNGIITADSSAKDKDANGWLLCSATKEPHDQTRLMLTQIIPSKCLYTLVRQMHGICALLEIPLNCDCPLTREPPLRKIMDQLKFIYPLMPDEAGGALEFTGGEVSVTIKQIEQMTMGGSNGKVVDGLKNEESDPYECRIVFMQQYRECREQQNAWPSSCSGQEEANEAAKEKQSYSFDGFEREIHAAGDHFDERLYKATAVSKAPVKAEHEQDGGKMLTDSPDDEGVVLGTNSNESFVTESETEHQGGGGGGVPNVKQEPNGLVHNRTSNGSQEGSGNVALKTECAAPAANGNGTANDNGTKEVPQTLPVPYSEEDRFKPSPTVDEKTVTMIIKQVVKTDKSIFPLLQPHMVSTRHQLNDFVECVSIQRERAKQFVAEFLDEFIFLKGQNGSDDLVNERGTVDYNRSMKEGATRYRNKSERRMNLVQSKTLYPDVAHDWLCNGRLLRLLDPLDVHNYRVFHEQWERGQPVMVSAVSSKMNMDLWLPGSFGRDFGDQVNDLINCLNGKIVRGHPMRVFWEGFEELSERLLDERERPMMLKLKDWPPGDDFAEMMPTRFYDLMKSLPLAEYTRREGRLNLASRLSSFFVRPDLGPKMYSAYGSALHPTKGTTNLHLDISDAVNVMVYVGVPRDVPSARYNEKIVELIDSEDCDYLTRQRVRERKELPGALWHIYHAQDADKIRALLNRIELERGGTIKPNHDPIHDQKWYLDRNLRKRLQQEYHVEGYAIVQCAGDAIFIPAGAPHQVRNLHNCIKVAEDFVSPENVSHCLKLTNEFRHLSGTHSNHEDKLQIKNIIYHTVKDAVSCITNPLIRMARGEDERWAK</sequence>
<evidence type="ECO:0000313" key="11">
    <source>
        <dbReference type="EnsemblMetazoa" id="AGAP029129-PA"/>
    </source>
</evidence>
<dbReference type="InterPro" id="IPR045109">
    <property type="entry name" value="LSDs-like"/>
</dbReference>
<evidence type="ECO:0000256" key="5">
    <source>
        <dbReference type="ARBA" id="ARBA00023004"/>
    </source>
</evidence>
<evidence type="ECO:0000256" key="6">
    <source>
        <dbReference type="ARBA" id="ARBA00023242"/>
    </source>
</evidence>
<feature type="domain" description="JmjC" evidence="10">
    <location>
        <begin position="1985"/>
        <end position="2208"/>
    </location>
</feature>
<feature type="region of interest" description="Disordered" evidence="9">
    <location>
        <begin position="21"/>
        <end position="67"/>
    </location>
</feature>
<comment type="catalytic activity">
    <reaction evidence="8">
        <text>N(6),N(6)-dimethyl-L-lysyl(9)-[histone H3] + 2 2-oxoglutarate + 2 O2 = L-lysyl(9)-[histone H3] + 2 formaldehyde + 2 succinate + 2 CO2</text>
        <dbReference type="Rhea" id="RHEA:60188"/>
        <dbReference type="Rhea" id="RHEA-COMP:15541"/>
        <dbReference type="Rhea" id="RHEA-COMP:15546"/>
        <dbReference type="ChEBI" id="CHEBI:15379"/>
        <dbReference type="ChEBI" id="CHEBI:16526"/>
        <dbReference type="ChEBI" id="CHEBI:16810"/>
        <dbReference type="ChEBI" id="CHEBI:16842"/>
        <dbReference type="ChEBI" id="CHEBI:29969"/>
        <dbReference type="ChEBI" id="CHEBI:30031"/>
        <dbReference type="ChEBI" id="CHEBI:61976"/>
        <dbReference type="EC" id="1.14.11.65"/>
    </reaction>
</comment>
<keyword evidence="4" id="KW-0560">Oxidoreductase</keyword>
<protein>
    <recommendedName>
        <fullName evidence="7">[histone H3]-dimethyl-L-lysine(9) demethylase</fullName>
        <ecNumber evidence="7">1.14.11.65</ecNumber>
    </recommendedName>
</protein>
<proteinExistence type="predicted"/>
<reference evidence="11 12" key="1">
    <citation type="journal article" date="2002" name="Science">
        <title>The genome sequence of the malaria mosquito Anopheles gambiae.</title>
        <authorList>
            <person name="Holt R.A."/>
            <person name="Subramanian G.M."/>
            <person name="Halpern A."/>
            <person name="Sutton G.G."/>
            <person name="Charlab R."/>
            <person name="Nusskern D.R."/>
            <person name="Wincker P."/>
            <person name="Clark A.G."/>
            <person name="Ribeiro J.M."/>
            <person name="Wides R."/>
            <person name="Salzberg S.L."/>
            <person name="Loftus B."/>
            <person name="Yandell M."/>
            <person name="Majoros W.H."/>
            <person name="Rusch D.B."/>
            <person name="Lai Z."/>
            <person name="Kraft C.L."/>
            <person name="Abril J.F."/>
            <person name="Anthouard V."/>
            <person name="Arensburger P."/>
            <person name="Atkinson P.W."/>
            <person name="Baden H."/>
            <person name="de Berardinis V."/>
            <person name="Baldwin D."/>
            <person name="Benes V."/>
            <person name="Biedler J."/>
            <person name="Blass C."/>
            <person name="Bolanos R."/>
            <person name="Boscus D."/>
            <person name="Barnstead M."/>
            <person name="Cai S."/>
            <person name="Center A."/>
            <person name="Chaturverdi K."/>
            <person name="Christophides G.K."/>
            <person name="Chrystal M.A."/>
            <person name="Clamp M."/>
            <person name="Cravchik A."/>
            <person name="Curwen V."/>
            <person name="Dana A."/>
            <person name="Delcher A."/>
            <person name="Dew I."/>
            <person name="Evans C.A."/>
            <person name="Flanigan M."/>
            <person name="Grundschober-Freimoser A."/>
            <person name="Friedli L."/>
            <person name="Gu Z."/>
            <person name="Guan P."/>
            <person name="Guigo R."/>
            <person name="Hillenmeyer M.E."/>
            <person name="Hladun S.L."/>
            <person name="Hogan J.R."/>
            <person name="Hong Y.S."/>
            <person name="Hoover J."/>
            <person name="Jaillon O."/>
            <person name="Ke Z."/>
            <person name="Kodira C."/>
            <person name="Kokoza E."/>
            <person name="Koutsos A."/>
            <person name="Letunic I."/>
            <person name="Levitsky A."/>
            <person name="Liang Y."/>
            <person name="Lin J.J."/>
            <person name="Lobo N.F."/>
            <person name="Lopez J.R."/>
            <person name="Malek J.A."/>
            <person name="McIntosh T.C."/>
            <person name="Meister S."/>
            <person name="Miller J."/>
            <person name="Mobarry C."/>
            <person name="Mongin E."/>
            <person name="Murphy S.D."/>
            <person name="O'Brochta D.A."/>
            <person name="Pfannkoch C."/>
            <person name="Qi R."/>
            <person name="Regier M.A."/>
            <person name="Remington K."/>
            <person name="Shao H."/>
            <person name="Sharakhova M.V."/>
            <person name="Sitter C.D."/>
            <person name="Shetty J."/>
            <person name="Smith T.J."/>
            <person name="Strong R."/>
            <person name="Sun J."/>
            <person name="Thomasova D."/>
            <person name="Ton L.Q."/>
            <person name="Topalis P."/>
            <person name="Tu Z."/>
            <person name="Unger M.F."/>
            <person name="Walenz B."/>
            <person name="Wang A."/>
            <person name="Wang J."/>
            <person name="Wang M."/>
            <person name="Wang X."/>
            <person name="Woodford K.J."/>
            <person name="Wortman J.R."/>
            <person name="Wu M."/>
            <person name="Yao A."/>
            <person name="Zdobnov E.M."/>
            <person name="Zhang H."/>
            <person name="Zhao Q."/>
            <person name="Zhao S."/>
            <person name="Zhu S.C."/>
            <person name="Zhimulev I."/>
            <person name="Coluzzi M."/>
            <person name="della Torre A."/>
            <person name="Roth C.W."/>
            <person name="Louis C."/>
            <person name="Kalush F."/>
            <person name="Mural R.J."/>
            <person name="Myers E.W."/>
            <person name="Adams M.D."/>
            <person name="Smith H.O."/>
            <person name="Broder S."/>
            <person name="Gardner M.J."/>
            <person name="Fraser C.M."/>
            <person name="Birney E."/>
            <person name="Bork P."/>
            <person name="Brey P.T."/>
            <person name="Venter J.C."/>
            <person name="Weissenbach J."/>
            <person name="Kafatos F.C."/>
            <person name="Collins F.H."/>
            <person name="Hoffman S.L."/>
        </authorList>
    </citation>
    <scope>NUCLEOTIDE SEQUENCE [LARGE SCALE GENOMIC DNA]</scope>
    <source>
        <strain evidence="11 12">PEST</strain>
    </source>
</reference>
<dbReference type="FunCoup" id="A0A2C9H3X1">
    <property type="interactions" value="1606"/>
</dbReference>
<evidence type="ECO:0000256" key="1">
    <source>
        <dbReference type="ARBA" id="ARBA00001954"/>
    </source>
</evidence>
<evidence type="ECO:0000256" key="4">
    <source>
        <dbReference type="ARBA" id="ARBA00023002"/>
    </source>
</evidence>
<dbReference type="VEuPathDB" id="VectorBase:AGAMI1_003529"/>
<dbReference type="GO" id="GO:0003712">
    <property type="term" value="F:transcription coregulator activity"/>
    <property type="evidence" value="ECO:0000318"/>
    <property type="project" value="GO_Central"/>
</dbReference>
<name>A0A2C9H3X1_ANOGA</name>
<dbReference type="GO" id="GO:0000785">
    <property type="term" value="C:chromatin"/>
    <property type="evidence" value="ECO:0000318"/>
    <property type="project" value="GO_Central"/>
</dbReference>
<dbReference type="GO" id="GO:0032454">
    <property type="term" value="F:histone H3K9 demethylase activity"/>
    <property type="evidence" value="ECO:0000318"/>
    <property type="project" value="GO_Central"/>
</dbReference>
<dbReference type="EC" id="1.14.11.65" evidence="7"/>
<dbReference type="SUPFAM" id="SSF51197">
    <property type="entry name" value="Clavaminate synthase-like"/>
    <property type="match status" value="1"/>
</dbReference>
<accession>A0A2C9H3X1</accession>
<dbReference type="PROSITE" id="PS51184">
    <property type="entry name" value="JMJC"/>
    <property type="match status" value="1"/>
</dbReference>
<dbReference type="GO" id="GO:0046872">
    <property type="term" value="F:metal ion binding"/>
    <property type="evidence" value="ECO:0007669"/>
    <property type="project" value="UniProtKB-KW"/>
</dbReference>
<feature type="compositionally biased region" description="Polar residues" evidence="9">
    <location>
        <begin position="1698"/>
        <end position="1708"/>
    </location>
</feature>
<feature type="compositionally biased region" description="Polar residues" evidence="9">
    <location>
        <begin position="1662"/>
        <end position="1672"/>
    </location>
</feature>
<dbReference type="FunFam" id="2.60.120.650:FF:000004">
    <property type="entry name" value="Putative lysine-specific demethylase 3B"/>
    <property type="match status" value="1"/>
</dbReference>
<feature type="compositionally biased region" description="Low complexity" evidence="9">
    <location>
        <begin position="516"/>
        <end position="525"/>
    </location>
</feature>
<feature type="region of interest" description="Disordered" evidence="9">
    <location>
        <begin position="1243"/>
        <end position="1271"/>
    </location>
</feature>
<feature type="region of interest" description="Disordered" evidence="9">
    <location>
        <begin position="561"/>
        <end position="580"/>
    </location>
</feature>
<feature type="region of interest" description="Disordered" evidence="9">
    <location>
        <begin position="1638"/>
        <end position="1755"/>
    </location>
</feature>
<feature type="compositionally biased region" description="Basic residues" evidence="9">
    <location>
        <begin position="1256"/>
        <end position="1265"/>
    </location>
</feature>
<evidence type="ECO:0000313" key="12">
    <source>
        <dbReference type="Proteomes" id="UP000007062"/>
    </source>
</evidence>
<feature type="region of interest" description="Disordered" evidence="9">
    <location>
        <begin position="274"/>
        <end position="295"/>
    </location>
</feature>
<feature type="compositionally biased region" description="Low complexity" evidence="9">
    <location>
        <begin position="407"/>
        <end position="418"/>
    </location>
</feature>
<dbReference type="Proteomes" id="UP000007062">
    <property type="component" value="Chromosome 2R"/>
</dbReference>
<dbReference type="GO" id="GO:0140683">
    <property type="term" value="F:histone H3K9me/H3K9me2 demethylase activity"/>
    <property type="evidence" value="ECO:0007669"/>
    <property type="project" value="UniProtKB-EC"/>
</dbReference>
<evidence type="ECO:0000256" key="2">
    <source>
        <dbReference type="ARBA" id="ARBA00004123"/>
    </source>
</evidence>
<dbReference type="EnsemblMetazoa" id="AGAP029129-RA">
    <property type="protein sequence ID" value="AGAP029129-PA"/>
    <property type="gene ID" value="AGAP029129"/>
</dbReference>
<organism evidence="11 12">
    <name type="scientific">Anopheles gambiae</name>
    <name type="common">African malaria mosquito</name>
    <dbReference type="NCBI Taxonomy" id="7165"/>
    <lineage>
        <taxon>Eukaryota</taxon>
        <taxon>Metazoa</taxon>
        <taxon>Ecdysozoa</taxon>
        <taxon>Arthropoda</taxon>
        <taxon>Hexapoda</taxon>
        <taxon>Insecta</taxon>
        <taxon>Pterygota</taxon>
        <taxon>Neoptera</taxon>
        <taxon>Endopterygota</taxon>
        <taxon>Diptera</taxon>
        <taxon>Nematocera</taxon>
        <taxon>Culicoidea</taxon>
        <taxon>Culicidae</taxon>
        <taxon>Anophelinae</taxon>
        <taxon>Anopheles</taxon>
    </lineage>
</organism>
<dbReference type="Gene3D" id="2.60.120.650">
    <property type="entry name" value="Cupin"/>
    <property type="match status" value="1"/>
</dbReference>
<dbReference type="InParanoid" id="A0A2C9H3X1"/>
<keyword evidence="3" id="KW-0479">Metal-binding</keyword>
<evidence type="ECO:0000256" key="9">
    <source>
        <dbReference type="SAM" id="MobiDB-lite"/>
    </source>
</evidence>
<keyword evidence="5" id="KW-0408">Iron</keyword>
<evidence type="ECO:0000256" key="3">
    <source>
        <dbReference type="ARBA" id="ARBA00022723"/>
    </source>
</evidence>
<reference evidence="11 12" key="2">
    <citation type="journal article" date="2004" name="Trends Parasitol.">
        <title>The Anopheles gambiae genome: an update.</title>
        <authorList>
            <person name="Mongin E."/>
            <person name="Louis C."/>
            <person name="Holt R.A."/>
            <person name="Birney E."/>
            <person name="Collins F.H."/>
        </authorList>
    </citation>
    <scope>NUCLEOTIDE SEQUENCE [LARGE SCALE GENOMIC DNA]</scope>
    <source>
        <strain evidence="11 12">PEST</strain>
    </source>
</reference>
<reference evidence="11" key="3">
    <citation type="submission" date="2021-01" db="UniProtKB">
        <authorList>
            <consortium name="EnsemblMetazoa"/>
        </authorList>
    </citation>
    <scope>IDENTIFICATION</scope>
    <source>
        <strain evidence="11">PEST</strain>
    </source>
</reference>